<gene>
    <name evidence="2" type="ORF">B4U79_13147</name>
</gene>
<evidence type="ECO:0000256" key="1">
    <source>
        <dbReference type="SAM" id="MobiDB-lite"/>
    </source>
</evidence>
<evidence type="ECO:0000313" key="2">
    <source>
        <dbReference type="EMBL" id="RWS08820.1"/>
    </source>
</evidence>
<keyword evidence="3" id="KW-1185">Reference proteome</keyword>
<feature type="region of interest" description="Disordered" evidence="1">
    <location>
        <begin position="285"/>
        <end position="304"/>
    </location>
</feature>
<evidence type="ECO:0000313" key="3">
    <source>
        <dbReference type="Proteomes" id="UP000285301"/>
    </source>
</evidence>
<feature type="region of interest" description="Disordered" evidence="1">
    <location>
        <begin position="128"/>
        <end position="163"/>
    </location>
</feature>
<dbReference type="OrthoDB" id="10022757at2759"/>
<accession>A0A3S3NTG7</accession>
<comment type="caution">
    <text evidence="2">The sequence shown here is derived from an EMBL/GenBank/DDBJ whole genome shotgun (WGS) entry which is preliminary data.</text>
</comment>
<dbReference type="AlphaFoldDB" id="A0A3S3NTG7"/>
<proteinExistence type="predicted"/>
<dbReference type="EMBL" id="NCKU01002773">
    <property type="protein sequence ID" value="RWS08820.1"/>
    <property type="molecule type" value="Genomic_DNA"/>
</dbReference>
<reference evidence="2 3" key="1">
    <citation type="journal article" date="2018" name="Gigascience">
        <title>Genomes of trombidid mites reveal novel predicted allergens and laterally-transferred genes associated with secondary metabolism.</title>
        <authorList>
            <person name="Dong X."/>
            <person name="Chaisiri K."/>
            <person name="Xia D."/>
            <person name="Armstrong S.D."/>
            <person name="Fang Y."/>
            <person name="Donnelly M.J."/>
            <person name="Kadowaki T."/>
            <person name="McGarry J.W."/>
            <person name="Darby A.C."/>
            <person name="Makepeace B.L."/>
        </authorList>
    </citation>
    <scope>NUCLEOTIDE SEQUENCE [LARGE SCALE GENOMIC DNA]</scope>
    <source>
        <strain evidence="2">UoL-WK</strain>
    </source>
</reference>
<name>A0A3S3NTG7_9ACAR</name>
<dbReference type="Proteomes" id="UP000285301">
    <property type="component" value="Unassembled WGS sequence"/>
</dbReference>
<organism evidence="2 3">
    <name type="scientific">Dinothrombium tinctorium</name>
    <dbReference type="NCBI Taxonomy" id="1965070"/>
    <lineage>
        <taxon>Eukaryota</taxon>
        <taxon>Metazoa</taxon>
        <taxon>Ecdysozoa</taxon>
        <taxon>Arthropoda</taxon>
        <taxon>Chelicerata</taxon>
        <taxon>Arachnida</taxon>
        <taxon>Acari</taxon>
        <taxon>Acariformes</taxon>
        <taxon>Trombidiformes</taxon>
        <taxon>Prostigmata</taxon>
        <taxon>Anystina</taxon>
        <taxon>Parasitengona</taxon>
        <taxon>Trombidioidea</taxon>
        <taxon>Trombidiidae</taxon>
        <taxon>Dinothrombium</taxon>
    </lineage>
</organism>
<sequence>MRPIYSLSRNRIQRNHSIDSGIGTNIGNASVSEVIAARNSDENTRSLGLIAPSHWSHTVPHHMPWATTSLAFCNESSTNAAVMRFTAETNPVTTAIQQQLSASLPTYFSPYFSPDPCTSQTATEWELHHGNGGRSLKCNKHLKRRSSSDDDDDDETLRQPPTKQYISEAKVAARFGAMSLDNHHDLPIIEEPEEENEEAMNDSNRSPNLVVCEEIQQTFGAKTAVDKVFREEIEKSSKAVVLWQPSIFPLLTASEEKEIESCYSVELNDDDSVDKALRKTDEMEALENLDEDEISNDMDESDMM</sequence>
<protein>
    <submittedName>
        <fullName evidence="2">Uncharacterized protein</fullName>
    </submittedName>
</protein>